<evidence type="ECO:0000313" key="6">
    <source>
        <dbReference type="Proteomes" id="UP000700596"/>
    </source>
</evidence>
<feature type="region of interest" description="Disordered" evidence="3">
    <location>
        <begin position="234"/>
        <end position="428"/>
    </location>
</feature>
<dbReference type="EMBL" id="JAGMWT010000016">
    <property type="protein sequence ID" value="KAH7115152.1"/>
    <property type="molecule type" value="Genomic_DNA"/>
</dbReference>
<sequence length="555" mass="60943">MNNDQFRRLLINNSQKQDGSARNTPSSKALSTQTLGSRKQSSVPMTPRHVGRNSATSDFARQLAERNAKGSTTKKWKSSAPKGVKLAAGYTDRTKNRPEDDENDDRVKRIKALEEAMKEGQLDRATFESLVQEITGGDIESTHLVRGLDRRLLDRLRRGEDVQIGTSQDDQEESNDDDDGNGDLDALEQQEIVPIVREKTDKKGERAPPAPVAGVKRTRDALLAELKAQRKAAAEAAAAEHEKKYPTLGPGFRKVGPKGESTRIETDSRGREILIITDAEGNEKRKVRKQKVEDTTLETRYDLDNPTRPVNVPNLPVPAAKEESEDEDIFAGVGSNFNPLGDLDQGGDSSSDGEETDTEAKPGSVNAKVDDGEDGEDVEKEDKEAEDEGVSDGEIDGEVQQRPAPSSTTLSRRNYFSETPSTNATNPNVADATVLAALKKVRTLDPDSALLQTDEETRLRKRAAMLGARDRDMEDLDMGFGSSRFDDADDMDRDGEKVRLTEWKGLGTENDDDVDDAKHDGGAKKRKRGAKSKKGDKNSAADVLRVMERQKGTNT</sequence>
<feature type="region of interest" description="Disordered" evidence="3">
    <location>
        <begin position="474"/>
        <end position="555"/>
    </location>
</feature>
<organism evidence="5 6">
    <name type="scientific">Dendryphion nanum</name>
    <dbReference type="NCBI Taxonomy" id="256645"/>
    <lineage>
        <taxon>Eukaryota</taxon>
        <taxon>Fungi</taxon>
        <taxon>Dikarya</taxon>
        <taxon>Ascomycota</taxon>
        <taxon>Pezizomycotina</taxon>
        <taxon>Dothideomycetes</taxon>
        <taxon>Pleosporomycetidae</taxon>
        <taxon>Pleosporales</taxon>
        <taxon>Torulaceae</taxon>
        <taxon>Dendryphion</taxon>
    </lineage>
</organism>
<feature type="region of interest" description="Disordered" evidence="3">
    <location>
        <begin position="11"/>
        <end position="106"/>
    </location>
</feature>
<protein>
    <recommendedName>
        <fullName evidence="4">RED-like N-terminal domain-containing protein</fullName>
    </recommendedName>
</protein>
<feature type="compositionally biased region" description="Basic and acidic residues" evidence="3">
    <location>
        <begin position="196"/>
        <end position="206"/>
    </location>
</feature>
<comment type="caution">
    <text evidence="5">The sequence shown here is derived from an EMBL/GenBank/DDBJ whole genome shotgun (WGS) entry which is preliminary data.</text>
</comment>
<keyword evidence="2" id="KW-0539">Nucleus</keyword>
<dbReference type="OrthoDB" id="3366823at2759"/>
<dbReference type="InterPro" id="IPR039896">
    <property type="entry name" value="Red-like"/>
</dbReference>
<evidence type="ECO:0000313" key="5">
    <source>
        <dbReference type="EMBL" id="KAH7115152.1"/>
    </source>
</evidence>
<feature type="compositionally biased region" description="Polar residues" evidence="3">
    <location>
        <begin position="11"/>
        <end position="44"/>
    </location>
</feature>
<gene>
    <name evidence="5" type="ORF">B0J11DRAFT_539972</name>
</gene>
<feature type="compositionally biased region" description="Acidic residues" evidence="3">
    <location>
        <begin position="169"/>
        <end position="188"/>
    </location>
</feature>
<evidence type="ECO:0000259" key="4">
    <source>
        <dbReference type="Pfam" id="PF07808"/>
    </source>
</evidence>
<proteinExistence type="predicted"/>
<feature type="compositionally biased region" description="Basic and acidic residues" evidence="3">
    <location>
        <begin position="290"/>
        <end position="305"/>
    </location>
</feature>
<keyword evidence="6" id="KW-1185">Reference proteome</keyword>
<name>A0A9P9DA07_9PLEO</name>
<feature type="compositionally biased region" description="Basic and acidic residues" evidence="3">
    <location>
        <begin position="260"/>
        <end position="272"/>
    </location>
</feature>
<comment type="subcellular location">
    <subcellularLocation>
        <location evidence="1">Nucleus</location>
    </subcellularLocation>
</comment>
<evidence type="ECO:0000256" key="1">
    <source>
        <dbReference type="ARBA" id="ARBA00004123"/>
    </source>
</evidence>
<feature type="compositionally biased region" description="Polar residues" evidence="3">
    <location>
        <begin position="403"/>
        <end position="428"/>
    </location>
</feature>
<feature type="compositionally biased region" description="Acidic residues" evidence="3">
    <location>
        <begin position="371"/>
        <end position="397"/>
    </location>
</feature>
<dbReference type="GO" id="GO:0005634">
    <property type="term" value="C:nucleus"/>
    <property type="evidence" value="ECO:0007669"/>
    <property type="project" value="UniProtKB-SubCell"/>
</dbReference>
<evidence type="ECO:0000256" key="2">
    <source>
        <dbReference type="ARBA" id="ARBA00023242"/>
    </source>
</evidence>
<dbReference type="InterPro" id="IPR012916">
    <property type="entry name" value="RED_N"/>
</dbReference>
<dbReference type="AlphaFoldDB" id="A0A9P9DA07"/>
<feature type="compositionally biased region" description="Low complexity" evidence="3">
    <location>
        <begin position="306"/>
        <end position="318"/>
    </location>
</feature>
<evidence type="ECO:0000256" key="3">
    <source>
        <dbReference type="SAM" id="MobiDB-lite"/>
    </source>
</evidence>
<accession>A0A9P9DA07</accession>
<dbReference type="PANTHER" id="PTHR12765">
    <property type="entry name" value="RED PROTEIN IK FACTOR CYTOKINE IK"/>
    <property type="match status" value="1"/>
</dbReference>
<dbReference type="Proteomes" id="UP000700596">
    <property type="component" value="Unassembled WGS sequence"/>
</dbReference>
<feature type="region of interest" description="Disordered" evidence="3">
    <location>
        <begin position="161"/>
        <end position="218"/>
    </location>
</feature>
<dbReference type="Pfam" id="PF07808">
    <property type="entry name" value="RED_N"/>
    <property type="match status" value="1"/>
</dbReference>
<feature type="domain" description="RED-like N-terminal" evidence="4">
    <location>
        <begin position="79"/>
        <end position="181"/>
    </location>
</feature>
<reference evidence="5" key="1">
    <citation type="journal article" date="2021" name="Nat. Commun.">
        <title>Genetic determinants of endophytism in the Arabidopsis root mycobiome.</title>
        <authorList>
            <person name="Mesny F."/>
            <person name="Miyauchi S."/>
            <person name="Thiergart T."/>
            <person name="Pickel B."/>
            <person name="Atanasova L."/>
            <person name="Karlsson M."/>
            <person name="Huettel B."/>
            <person name="Barry K.W."/>
            <person name="Haridas S."/>
            <person name="Chen C."/>
            <person name="Bauer D."/>
            <person name="Andreopoulos W."/>
            <person name="Pangilinan J."/>
            <person name="LaButti K."/>
            <person name="Riley R."/>
            <person name="Lipzen A."/>
            <person name="Clum A."/>
            <person name="Drula E."/>
            <person name="Henrissat B."/>
            <person name="Kohler A."/>
            <person name="Grigoriev I.V."/>
            <person name="Martin F.M."/>
            <person name="Hacquard S."/>
        </authorList>
    </citation>
    <scope>NUCLEOTIDE SEQUENCE</scope>
    <source>
        <strain evidence="5">MPI-CAGE-CH-0243</strain>
    </source>
</reference>
<feature type="compositionally biased region" description="Basic and acidic residues" evidence="3">
    <location>
        <begin position="533"/>
        <end position="555"/>
    </location>
</feature>